<feature type="non-terminal residue" evidence="1">
    <location>
        <position position="378"/>
    </location>
</feature>
<evidence type="ECO:0000313" key="2">
    <source>
        <dbReference type="Proteomes" id="UP000789366"/>
    </source>
</evidence>
<dbReference type="EMBL" id="CAJVPW010025744">
    <property type="protein sequence ID" value="CAG8710033.1"/>
    <property type="molecule type" value="Genomic_DNA"/>
</dbReference>
<comment type="caution">
    <text evidence="1">The sequence shown here is derived from an EMBL/GenBank/DDBJ whole genome shotgun (WGS) entry which is preliminary data.</text>
</comment>
<keyword evidence="2" id="KW-1185">Reference proteome</keyword>
<evidence type="ECO:0000313" key="1">
    <source>
        <dbReference type="EMBL" id="CAG8710033.1"/>
    </source>
</evidence>
<protein>
    <submittedName>
        <fullName evidence="1">11043_t:CDS:1</fullName>
    </submittedName>
</protein>
<gene>
    <name evidence="1" type="ORF">SPELUC_LOCUS11759</name>
</gene>
<proteinExistence type="predicted"/>
<dbReference type="Proteomes" id="UP000789366">
    <property type="component" value="Unassembled WGS sequence"/>
</dbReference>
<organism evidence="1 2">
    <name type="scientific">Cetraspora pellucida</name>
    <dbReference type="NCBI Taxonomy" id="1433469"/>
    <lineage>
        <taxon>Eukaryota</taxon>
        <taxon>Fungi</taxon>
        <taxon>Fungi incertae sedis</taxon>
        <taxon>Mucoromycota</taxon>
        <taxon>Glomeromycotina</taxon>
        <taxon>Glomeromycetes</taxon>
        <taxon>Diversisporales</taxon>
        <taxon>Gigasporaceae</taxon>
        <taxon>Cetraspora</taxon>
    </lineage>
</organism>
<sequence>MPHGITPDIPLKHQDYTGTQFDHQGLPAYGKDDSAFKGASVKDKKFKYSPYFDDNKFRANGRAIEYLLPQLKDGIVARKDLSVHKGADFKRENEIPYVRVKKIMDHVYYDIIVEDRLLEGLENEGLLGDITDEIKIGIIKREKLELELLAQLKGQKPLSKEGVEGISKFKNEVDALRVDKAKLEQDLKTEIASFTTAIKGAVFFKKKYKAEVEQLAINLKTTQESLDDANNKANNEKTQLLAELKAINVKIGTGGTIPEEINQQIDAIKKRLETILDIEGRDVLTVKEQQQAQHLQALKDSKLILSEEEKKANGDQQKTKKSRDKLEKHLNEKKDKITNKSVLFSVNIAFLHYKEEEQHHEDNHKYLKDLTDLNDKYN</sequence>
<accession>A0ACA9PI80</accession>
<reference evidence="1" key="1">
    <citation type="submission" date="2021-06" db="EMBL/GenBank/DDBJ databases">
        <authorList>
            <person name="Kallberg Y."/>
            <person name="Tangrot J."/>
            <person name="Rosling A."/>
        </authorList>
    </citation>
    <scope>NUCLEOTIDE SEQUENCE</scope>
    <source>
        <strain evidence="1">28 12/20/2015</strain>
    </source>
</reference>
<name>A0ACA9PI80_9GLOM</name>